<dbReference type="AlphaFoldDB" id="A0A4Z2GMP2"/>
<name>A0A4Z2GMP2_9TELE</name>
<reference evidence="1 2" key="1">
    <citation type="submission" date="2019-03" db="EMBL/GenBank/DDBJ databases">
        <title>First draft genome of Liparis tanakae, snailfish: a comprehensive survey of snailfish specific genes.</title>
        <authorList>
            <person name="Kim W."/>
            <person name="Song I."/>
            <person name="Jeong J.-H."/>
            <person name="Kim D."/>
            <person name="Kim S."/>
            <person name="Ryu S."/>
            <person name="Song J.Y."/>
            <person name="Lee S.K."/>
        </authorList>
    </citation>
    <scope>NUCLEOTIDE SEQUENCE [LARGE SCALE GENOMIC DNA]</scope>
    <source>
        <tissue evidence="1">Muscle</tissue>
    </source>
</reference>
<accession>A0A4Z2GMP2</accession>
<gene>
    <name evidence="1" type="ORF">EYF80_034946</name>
</gene>
<comment type="caution">
    <text evidence="1">The sequence shown here is derived from an EMBL/GenBank/DDBJ whole genome shotgun (WGS) entry which is preliminary data.</text>
</comment>
<proteinExistence type="predicted"/>
<organism evidence="1 2">
    <name type="scientific">Liparis tanakae</name>
    <name type="common">Tanaka's snailfish</name>
    <dbReference type="NCBI Taxonomy" id="230148"/>
    <lineage>
        <taxon>Eukaryota</taxon>
        <taxon>Metazoa</taxon>
        <taxon>Chordata</taxon>
        <taxon>Craniata</taxon>
        <taxon>Vertebrata</taxon>
        <taxon>Euteleostomi</taxon>
        <taxon>Actinopterygii</taxon>
        <taxon>Neopterygii</taxon>
        <taxon>Teleostei</taxon>
        <taxon>Neoteleostei</taxon>
        <taxon>Acanthomorphata</taxon>
        <taxon>Eupercaria</taxon>
        <taxon>Perciformes</taxon>
        <taxon>Cottioidei</taxon>
        <taxon>Cottales</taxon>
        <taxon>Liparidae</taxon>
        <taxon>Liparis</taxon>
    </lineage>
</organism>
<evidence type="ECO:0000313" key="2">
    <source>
        <dbReference type="Proteomes" id="UP000314294"/>
    </source>
</evidence>
<keyword evidence="2" id="KW-1185">Reference proteome</keyword>
<evidence type="ECO:0000313" key="1">
    <source>
        <dbReference type="EMBL" id="TNN54827.1"/>
    </source>
</evidence>
<protein>
    <submittedName>
        <fullName evidence="1">Uncharacterized protein</fullName>
    </submittedName>
</protein>
<dbReference type="EMBL" id="SRLO01000473">
    <property type="protein sequence ID" value="TNN54827.1"/>
    <property type="molecule type" value="Genomic_DNA"/>
</dbReference>
<sequence>MLGESIVSYIPRPREIHFTDVQHHFEICGPNASQIKVIATGRGLVIKTAMAPEIMATHASQNSSNR</sequence>
<dbReference type="Proteomes" id="UP000314294">
    <property type="component" value="Unassembled WGS sequence"/>
</dbReference>